<comment type="caution">
    <text evidence="3">The sequence shown here is derived from an EMBL/GenBank/DDBJ whole genome shotgun (WGS) entry which is preliminary data.</text>
</comment>
<feature type="compositionally biased region" description="Polar residues" evidence="1">
    <location>
        <begin position="497"/>
        <end position="514"/>
    </location>
</feature>
<feature type="compositionally biased region" description="Basic and acidic residues" evidence="1">
    <location>
        <begin position="358"/>
        <end position="372"/>
    </location>
</feature>
<feature type="compositionally biased region" description="Basic and acidic residues" evidence="1">
    <location>
        <begin position="1382"/>
        <end position="1398"/>
    </location>
</feature>
<evidence type="ECO:0000259" key="2">
    <source>
        <dbReference type="SMART" id="SM00743"/>
    </source>
</evidence>
<feature type="region of interest" description="Disordered" evidence="1">
    <location>
        <begin position="304"/>
        <end position="372"/>
    </location>
</feature>
<reference evidence="3 4" key="1">
    <citation type="journal article" date="2018" name="Mol. Plant">
        <title>The genome of Artemisia annua provides insight into the evolution of Asteraceae family and artemisinin biosynthesis.</title>
        <authorList>
            <person name="Shen Q."/>
            <person name="Zhang L."/>
            <person name="Liao Z."/>
            <person name="Wang S."/>
            <person name="Yan T."/>
            <person name="Shi P."/>
            <person name="Liu M."/>
            <person name="Fu X."/>
            <person name="Pan Q."/>
            <person name="Wang Y."/>
            <person name="Lv Z."/>
            <person name="Lu X."/>
            <person name="Zhang F."/>
            <person name="Jiang W."/>
            <person name="Ma Y."/>
            <person name="Chen M."/>
            <person name="Hao X."/>
            <person name="Li L."/>
            <person name="Tang Y."/>
            <person name="Lv G."/>
            <person name="Zhou Y."/>
            <person name="Sun X."/>
            <person name="Brodelius P.E."/>
            <person name="Rose J.K.C."/>
            <person name="Tang K."/>
        </authorList>
    </citation>
    <scope>NUCLEOTIDE SEQUENCE [LARGE SCALE GENOMIC DNA]</scope>
    <source>
        <strain evidence="4">cv. Huhao1</strain>
        <tissue evidence="3">Leaf</tissue>
    </source>
</reference>
<keyword evidence="4" id="KW-1185">Reference proteome</keyword>
<dbReference type="PANTHER" id="PTHR48429:SF1">
    <property type="entry name" value="AGENET DOMAIN-CONTAINING PROTEIN"/>
    <property type="match status" value="1"/>
</dbReference>
<dbReference type="EMBL" id="PKPP01003169">
    <property type="protein sequence ID" value="PWA70865.1"/>
    <property type="molecule type" value="Genomic_DNA"/>
</dbReference>
<feature type="compositionally biased region" description="Polar residues" evidence="1">
    <location>
        <begin position="1644"/>
        <end position="1671"/>
    </location>
</feature>
<evidence type="ECO:0000256" key="1">
    <source>
        <dbReference type="SAM" id="MobiDB-lite"/>
    </source>
</evidence>
<feature type="compositionally biased region" description="Polar residues" evidence="1">
    <location>
        <begin position="408"/>
        <end position="421"/>
    </location>
</feature>
<feature type="region of interest" description="Disordered" evidence="1">
    <location>
        <begin position="767"/>
        <end position="796"/>
    </location>
</feature>
<accession>A0A2U1NBH8</accession>
<feature type="region of interest" description="Disordered" evidence="1">
    <location>
        <begin position="893"/>
        <end position="938"/>
    </location>
</feature>
<feature type="region of interest" description="Disordered" evidence="1">
    <location>
        <begin position="1593"/>
        <end position="1687"/>
    </location>
</feature>
<dbReference type="InterPro" id="IPR014002">
    <property type="entry name" value="Agenet_dom_plant"/>
</dbReference>
<dbReference type="CDD" id="cd20405">
    <property type="entry name" value="Tudor_Agenet_AtDUF_rpt1_3"/>
    <property type="match status" value="1"/>
</dbReference>
<dbReference type="PANTHER" id="PTHR48429">
    <property type="entry name" value="AGENET DOMAIN-CONTAINING PROTEIN"/>
    <property type="match status" value="1"/>
</dbReference>
<feature type="region of interest" description="Disordered" evidence="1">
    <location>
        <begin position="638"/>
        <end position="676"/>
    </location>
</feature>
<feature type="compositionally biased region" description="Polar residues" evidence="1">
    <location>
        <begin position="642"/>
        <end position="653"/>
    </location>
</feature>
<feature type="region of interest" description="Disordered" evidence="1">
    <location>
        <begin position="490"/>
        <end position="516"/>
    </location>
</feature>
<dbReference type="Pfam" id="PF05641">
    <property type="entry name" value="Agenet"/>
    <property type="match status" value="1"/>
</dbReference>
<gene>
    <name evidence="3" type="ORF">CTI12_AA287380</name>
</gene>
<dbReference type="InterPro" id="IPR055274">
    <property type="entry name" value="SWO1"/>
</dbReference>
<feature type="compositionally biased region" description="Basic and acidic residues" evidence="1">
    <location>
        <begin position="1624"/>
        <end position="1640"/>
    </location>
</feature>
<evidence type="ECO:0000313" key="4">
    <source>
        <dbReference type="Proteomes" id="UP000245207"/>
    </source>
</evidence>
<feature type="compositionally biased region" description="Polar residues" evidence="1">
    <location>
        <begin position="767"/>
        <end position="776"/>
    </location>
</feature>
<organism evidence="3 4">
    <name type="scientific">Artemisia annua</name>
    <name type="common">Sweet wormwood</name>
    <dbReference type="NCBI Taxonomy" id="35608"/>
    <lineage>
        <taxon>Eukaryota</taxon>
        <taxon>Viridiplantae</taxon>
        <taxon>Streptophyta</taxon>
        <taxon>Embryophyta</taxon>
        <taxon>Tracheophyta</taxon>
        <taxon>Spermatophyta</taxon>
        <taxon>Magnoliopsida</taxon>
        <taxon>eudicotyledons</taxon>
        <taxon>Gunneridae</taxon>
        <taxon>Pentapetalae</taxon>
        <taxon>asterids</taxon>
        <taxon>campanulids</taxon>
        <taxon>Asterales</taxon>
        <taxon>Asteraceae</taxon>
        <taxon>Asteroideae</taxon>
        <taxon>Anthemideae</taxon>
        <taxon>Artemisiinae</taxon>
        <taxon>Artemisia</taxon>
    </lineage>
</organism>
<feature type="compositionally biased region" description="Basic and acidic residues" evidence="1">
    <location>
        <begin position="326"/>
        <end position="344"/>
    </location>
</feature>
<feature type="compositionally biased region" description="Polar residues" evidence="1">
    <location>
        <begin position="1544"/>
        <end position="1563"/>
    </location>
</feature>
<dbReference type="OrthoDB" id="433924at2759"/>
<feature type="domain" description="Agenet" evidence="2">
    <location>
        <begin position="1224"/>
        <end position="1290"/>
    </location>
</feature>
<feature type="compositionally biased region" description="Basic and acidic residues" evidence="1">
    <location>
        <begin position="422"/>
        <end position="431"/>
    </location>
</feature>
<feature type="region of interest" description="Disordered" evidence="1">
    <location>
        <begin position="404"/>
        <end position="436"/>
    </location>
</feature>
<sequence>MDFDDNEYQGQNLQLAGEGCSKVSSVLHPYPIPKFDFDDSLHVHLRFDSAVEKESFLGITSQEDNQWIEEYSRESSGIHLSSSAVESRRNNVWSEATSSESVEMLLRSVGQEEKVVEETVIQHLDLFNEPGSLTKVMDPNLNQESQKAQMSSGELESVVENDKLHVMDVKVDNTFDDATQMDAKNAENESMDKELLEEPSVTAVENLGSSENVGASIVELRDLENMQQVVVNASGLSEDFASGAAEHDIQSKQINIDVPDVKAFQPFGENPSQMIKSEDPDSQESNVGLMSKLSPIKNYSVDENETTIGKVSQQVTSDPSLLSADNMHEMAGERSIEKDAHAGDSEPGAIHVYQGDSFNKKEDASLPVESSERDVEVVRALDSQMIVEPSLSVEGSKENTAVGHTFASDASVQVEQGSAMESDNKETDDQPKSPIFGVSLVHQDNKETIENDGILQVESAVASGLRNPSSTVRNEASTDLVENVVPGIDGHCVQPVESRNTSQSEQEPESNSGGQECIKRLESLCELSEKNGNNSQTRGLHDPKESMVEVNKTIEHQTSADVVRPSDFKLKGKQEVTKDVRHGIDTQEGKNFSFEVDGSAGLAQDGKGFQSYPTFQLSNLPKILDSSSSHLDATKLHEVPHSPQNTSGLTAQTGVKGKAERKPRRKSVPKENARKSLSLTSPATVGFLSSAKLPDSNKSTSIFQQPFTDSQQVQLRAQILVYGSVISGSPPEEPHMVAAFGQSDGGRIWEGVWHAYLERLHVQKAQAKSNNPLQTRSDLRDAGNKADQGAKHASVQTKIPSSIGVIGNKATPPKFSSMIPDSSSLWNISTPSEYRHPYPTPPVQQSFSAHNNPSWLSQGPFAGQWLPPYNTTPTFPAFPVTETVKLTPVKELAGSGVKPTSTPTVQNSASTIFPEASGDLKSRKRKKSSPVVSNPFSTSDAVSVPALIISKNIPAKFLSAVSPIHDPNKVKVAISEETLIKVEESKLQSEDAAKHAAVAVNHCHSVWSQLETQKNSALSSDKEAKLVSSAVSIAAAASVAKVAAAAAKIASDFAEYARSMVNGASLSSSKHAENLNAVVKAAELAAEAVSQAGKIVATSEPMPLLDLVKAGSEGYWKTPRLASKQQPNLNGNDKKIVESAPEVSEKEILNTKSGISRNENIEHVSVEGTSLPFTTHEKSKRKPRVRKGPHLAKTVGVVPELEIGSINTSVGQAHPKASTGLKENIIEEGCLVEVRKDGDTYDGAWFGANVLSVKDGKALVCYTDIQSDEGSGQLKEWVPLEVGAAEVPKIRSPHPVTTRRLEGTRKRSRTTSTDYVWSSGDLVDVWMQDRWREGVITEINKMDVTSLTVNFPAQGVTSLVRSWFVRPTLVWKDGKWVDSHTSEKHFSSQEDRPQEKRLKLGSPIVESKTNKTSSENIDLVDPQKQEEPKTLSLSTHESVFNIGTIKDNKKVTAQRTIRSGLQKEGPRVIFGVPKPGKKQKFMDIGSSLANKNNRSHDSVKFTKYLIPQAPGSRGWKNSSRDPKEKQATEIKPRMMSRKPPVPSRSFTSSKSTIVDTNTINETNPDCVIDGEKQSGHQNTDIEDEPRHEDLISSLANSQPPKGASTSSTKSDRSKKRKFVPTVEKLAKIEKSLPEVVETRRSNRKIQPTSRLLEGLQSSMTISKTPASSHSTQRNHSKLTPKGNANNA</sequence>
<proteinExistence type="predicted"/>
<evidence type="ECO:0000313" key="3">
    <source>
        <dbReference type="EMBL" id="PWA70865.1"/>
    </source>
</evidence>
<dbReference type="STRING" id="35608.A0A2U1NBH8"/>
<feature type="region of interest" description="Disordered" evidence="1">
    <location>
        <begin position="1382"/>
        <end position="1415"/>
    </location>
</feature>
<feature type="region of interest" description="Disordered" evidence="1">
    <location>
        <begin position="266"/>
        <end position="291"/>
    </location>
</feature>
<feature type="domain" description="Agenet" evidence="2">
    <location>
        <begin position="1315"/>
        <end position="1373"/>
    </location>
</feature>
<name>A0A2U1NBH8_ARTAN</name>
<dbReference type="InterPro" id="IPR008395">
    <property type="entry name" value="Agenet-like_dom"/>
</dbReference>
<protein>
    <submittedName>
        <fullName evidence="3">Agenet-like domain-containing protein</fullName>
    </submittedName>
</protein>
<feature type="compositionally biased region" description="Polar residues" evidence="1">
    <location>
        <begin position="306"/>
        <end position="320"/>
    </location>
</feature>
<feature type="compositionally biased region" description="Polar residues" evidence="1">
    <location>
        <begin position="898"/>
        <end position="911"/>
    </location>
</feature>
<feature type="compositionally biased region" description="Basic and acidic residues" evidence="1">
    <location>
        <begin position="777"/>
        <end position="790"/>
    </location>
</feature>
<dbReference type="SMART" id="SM00743">
    <property type="entry name" value="Agenet"/>
    <property type="match status" value="2"/>
</dbReference>
<dbReference type="Proteomes" id="UP000245207">
    <property type="component" value="Unassembled WGS sequence"/>
</dbReference>
<feature type="region of interest" description="Disordered" evidence="1">
    <location>
        <begin position="1508"/>
        <end position="1581"/>
    </location>
</feature>
<feature type="compositionally biased region" description="Basic and acidic residues" evidence="1">
    <location>
        <begin position="1518"/>
        <end position="1532"/>
    </location>
</feature>